<protein>
    <submittedName>
        <fullName evidence="1">Uncharacterized protein</fullName>
    </submittedName>
</protein>
<organism evidence="1 2">
    <name type="scientific">Pluteus cervinus</name>
    <dbReference type="NCBI Taxonomy" id="181527"/>
    <lineage>
        <taxon>Eukaryota</taxon>
        <taxon>Fungi</taxon>
        <taxon>Dikarya</taxon>
        <taxon>Basidiomycota</taxon>
        <taxon>Agaricomycotina</taxon>
        <taxon>Agaricomycetes</taxon>
        <taxon>Agaricomycetidae</taxon>
        <taxon>Agaricales</taxon>
        <taxon>Pluteineae</taxon>
        <taxon>Pluteaceae</taxon>
        <taxon>Pluteus</taxon>
    </lineage>
</organism>
<accession>A0ACD3BCX9</accession>
<reference evidence="1 2" key="1">
    <citation type="journal article" date="2019" name="Nat. Ecol. Evol.">
        <title>Megaphylogeny resolves global patterns of mushroom evolution.</title>
        <authorList>
            <person name="Varga T."/>
            <person name="Krizsan K."/>
            <person name="Foldi C."/>
            <person name="Dima B."/>
            <person name="Sanchez-Garcia M."/>
            <person name="Sanchez-Ramirez S."/>
            <person name="Szollosi G.J."/>
            <person name="Szarkandi J.G."/>
            <person name="Papp V."/>
            <person name="Albert L."/>
            <person name="Andreopoulos W."/>
            <person name="Angelini C."/>
            <person name="Antonin V."/>
            <person name="Barry K.W."/>
            <person name="Bougher N.L."/>
            <person name="Buchanan P."/>
            <person name="Buyck B."/>
            <person name="Bense V."/>
            <person name="Catcheside P."/>
            <person name="Chovatia M."/>
            <person name="Cooper J."/>
            <person name="Damon W."/>
            <person name="Desjardin D."/>
            <person name="Finy P."/>
            <person name="Geml J."/>
            <person name="Haridas S."/>
            <person name="Hughes K."/>
            <person name="Justo A."/>
            <person name="Karasinski D."/>
            <person name="Kautmanova I."/>
            <person name="Kiss B."/>
            <person name="Kocsube S."/>
            <person name="Kotiranta H."/>
            <person name="LaButti K.M."/>
            <person name="Lechner B.E."/>
            <person name="Liimatainen K."/>
            <person name="Lipzen A."/>
            <person name="Lukacs Z."/>
            <person name="Mihaltcheva S."/>
            <person name="Morgado L.N."/>
            <person name="Niskanen T."/>
            <person name="Noordeloos M.E."/>
            <person name="Ohm R.A."/>
            <person name="Ortiz-Santana B."/>
            <person name="Ovrebo C."/>
            <person name="Racz N."/>
            <person name="Riley R."/>
            <person name="Savchenko A."/>
            <person name="Shiryaev A."/>
            <person name="Soop K."/>
            <person name="Spirin V."/>
            <person name="Szebenyi C."/>
            <person name="Tomsovsky M."/>
            <person name="Tulloss R.E."/>
            <person name="Uehling J."/>
            <person name="Grigoriev I.V."/>
            <person name="Vagvolgyi C."/>
            <person name="Papp T."/>
            <person name="Martin F.M."/>
            <person name="Miettinen O."/>
            <person name="Hibbett D.S."/>
            <person name="Nagy L.G."/>
        </authorList>
    </citation>
    <scope>NUCLEOTIDE SEQUENCE [LARGE SCALE GENOMIC DNA]</scope>
    <source>
        <strain evidence="1 2">NL-1719</strain>
    </source>
</reference>
<evidence type="ECO:0000313" key="2">
    <source>
        <dbReference type="Proteomes" id="UP000308600"/>
    </source>
</evidence>
<name>A0ACD3BCX9_9AGAR</name>
<gene>
    <name evidence="1" type="ORF">BDN72DRAFT_441014</name>
</gene>
<dbReference type="EMBL" id="ML208262">
    <property type="protein sequence ID" value="TFK75494.1"/>
    <property type="molecule type" value="Genomic_DNA"/>
</dbReference>
<proteinExistence type="predicted"/>
<dbReference type="Proteomes" id="UP000308600">
    <property type="component" value="Unassembled WGS sequence"/>
</dbReference>
<sequence length="642" mass="73093">MVNFLWCFWPRFIRRICAWHGRSRNSSSPFFKEGPCVSWGYLRGTTKYTPHSGCGRLPLRVTVTIVPGASWSKAVSSEYCISRLSSTTMNLNDSTMNLHSPQFNNTQYITHSPHSAVQSDPLQILRDEMASSASFDSTGRCEYLECHPETRKAIRRHLIRWVGGPMPEIGSWGDEKYTNVKSTYEKDEDEEQEVELALKLETEAEGPNLIWVHGALGVGKSALAKWIAQHYASLGWLAGSFFFFRGNGETNNINKFIPTIAYQIAISFPSAKAKIVELHHDPTIITKSLEAQWEALIIKPLTSIDHPALIVIDGLDECESSEEQASLFRCILRSTRHYASKTKLKVLITSRPDPPLERAFRDSRSGYTDSIEIGGDNDIKTFLRLSLAHVHACRAGTTMSPVPAPWPPPSILNQLVLLAGTQFVYATTLLSFVDNPEYDPTIRLELILKSPGGFYALDHLYLILLEKTKAQTTASHWRMLMNIFKYQLMWMPFVPAVRPIHAASFWRIGDSLFNIVVRTLHSVLRVPKHRDTPCFRHRSFIDFLINPSFPHRFVINAASFSHVVLHRYYPEQGFTPRLSGIYAMSMPTPRFIWRLTTDYGRGGGVAGLYWLWGNEWPFFSHWLHFFPPQGPYKIQHSRHPPG</sequence>
<evidence type="ECO:0000313" key="1">
    <source>
        <dbReference type="EMBL" id="TFK75494.1"/>
    </source>
</evidence>
<keyword evidence="2" id="KW-1185">Reference proteome</keyword>